<proteinExistence type="predicted"/>
<gene>
    <name evidence="1" type="ORF">GCM10012284_42450</name>
</gene>
<sequence length="150" mass="16242">MRLILALGAGVLALLCMGGVGVIVSLYDEATEIKRTAPDAVADSFLRAYLVNRDDEEASLYTCKSGPDLSQVAALRQEMFTRERDYGVDVVIDWGGLVVSKTVGGRRTVSTDIFISGISDGVTKSRRSETWSLDLIDQNGWRVCGAHKVG</sequence>
<comment type="caution">
    <text evidence="1">The sequence shown here is derived from an EMBL/GenBank/DDBJ whole genome shotgun (WGS) entry which is preliminary data.</text>
</comment>
<protein>
    <submittedName>
        <fullName evidence="1">Uncharacterized protein</fullName>
    </submittedName>
</protein>
<evidence type="ECO:0000313" key="2">
    <source>
        <dbReference type="Proteomes" id="UP000656042"/>
    </source>
</evidence>
<dbReference type="EMBL" id="BMMX01000021">
    <property type="protein sequence ID" value="GGL03363.1"/>
    <property type="molecule type" value="Genomic_DNA"/>
</dbReference>
<evidence type="ECO:0000313" key="1">
    <source>
        <dbReference type="EMBL" id="GGL03363.1"/>
    </source>
</evidence>
<organism evidence="1 2">
    <name type="scientific">Mangrovihabitans endophyticus</name>
    <dbReference type="NCBI Taxonomy" id="1751298"/>
    <lineage>
        <taxon>Bacteria</taxon>
        <taxon>Bacillati</taxon>
        <taxon>Actinomycetota</taxon>
        <taxon>Actinomycetes</taxon>
        <taxon>Micromonosporales</taxon>
        <taxon>Micromonosporaceae</taxon>
        <taxon>Mangrovihabitans</taxon>
    </lineage>
</organism>
<keyword evidence="2" id="KW-1185">Reference proteome</keyword>
<name>A0A8J3C3M5_9ACTN</name>
<accession>A0A8J3C3M5</accession>
<dbReference type="Proteomes" id="UP000656042">
    <property type="component" value="Unassembled WGS sequence"/>
</dbReference>
<reference evidence="1" key="1">
    <citation type="journal article" date="2014" name="Int. J. Syst. Evol. Microbiol.">
        <title>Complete genome sequence of Corynebacterium casei LMG S-19264T (=DSM 44701T), isolated from a smear-ripened cheese.</title>
        <authorList>
            <consortium name="US DOE Joint Genome Institute (JGI-PGF)"/>
            <person name="Walter F."/>
            <person name="Albersmeier A."/>
            <person name="Kalinowski J."/>
            <person name="Ruckert C."/>
        </authorList>
    </citation>
    <scope>NUCLEOTIDE SEQUENCE</scope>
    <source>
        <strain evidence="1">CGMCC 4.7299</strain>
    </source>
</reference>
<dbReference type="AlphaFoldDB" id="A0A8J3C3M5"/>
<dbReference type="RefSeq" id="WP_189081014.1">
    <property type="nucleotide sequence ID" value="NZ_BMMX01000021.1"/>
</dbReference>
<reference evidence="1" key="2">
    <citation type="submission" date="2020-09" db="EMBL/GenBank/DDBJ databases">
        <authorList>
            <person name="Sun Q."/>
            <person name="Zhou Y."/>
        </authorList>
    </citation>
    <scope>NUCLEOTIDE SEQUENCE</scope>
    <source>
        <strain evidence="1">CGMCC 4.7299</strain>
    </source>
</reference>